<name>A0A9K3L533_9STRA</name>
<dbReference type="AlphaFoldDB" id="A0A9K3L533"/>
<gene>
    <name evidence="1" type="ORF">IV203_000389</name>
</gene>
<dbReference type="Proteomes" id="UP000693970">
    <property type="component" value="Unassembled WGS sequence"/>
</dbReference>
<keyword evidence="2" id="KW-1185">Reference proteome</keyword>
<dbReference type="EMBL" id="JAGRRH010000015">
    <property type="protein sequence ID" value="KAG7355703.1"/>
    <property type="molecule type" value="Genomic_DNA"/>
</dbReference>
<comment type="caution">
    <text evidence="1">The sequence shown here is derived from an EMBL/GenBank/DDBJ whole genome shotgun (WGS) entry which is preliminary data.</text>
</comment>
<reference evidence="1" key="1">
    <citation type="journal article" date="2021" name="Sci. Rep.">
        <title>Diploid genomic architecture of Nitzschia inconspicua, an elite biomass production diatom.</title>
        <authorList>
            <person name="Oliver A."/>
            <person name="Podell S."/>
            <person name="Pinowska A."/>
            <person name="Traller J.C."/>
            <person name="Smith S.R."/>
            <person name="McClure R."/>
            <person name="Beliaev A."/>
            <person name="Bohutskyi P."/>
            <person name="Hill E.A."/>
            <person name="Rabines A."/>
            <person name="Zheng H."/>
            <person name="Allen L.Z."/>
            <person name="Kuo A."/>
            <person name="Grigoriev I.V."/>
            <person name="Allen A.E."/>
            <person name="Hazlebeck D."/>
            <person name="Allen E.E."/>
        </authorList>
    </citation>
    <scope>NUCLEOTIDE SEQUENCE</scope>
    <source>
        <strain evidence="1">Hildebrandi</strain>
    </source>
</reference>
<dbReference type="OrthoDB" id="44866at2759"/>
<evidence type="ECO:0000313" key="2">
    <source>
        <dbReference type="Proteomes" id="UP000693970"/>
    </source>
</evidence>
<evidence type="ECO:0000313" key="1">
    <source>
        <dbReference type="EMBL" id="KAG7355703.1"/>
    </source>
</evidence>
<accession>A0A9K3L533</accession>
<proteinExistence type="predicted"/>
<organism evidence="1 2">
    <name type="scientific">Nitzschia inconspicua</name>
    <dbReference type="NCBI Taxonomy" id="303405"/>
    <lineage>
        <taxon>Eukaryota</taxon>
        <taxon>Sar</taxon>
        <taxon>Stramenopiles</taxon>
        <taxon>Ochrophyta</taxon>
        <taxon>Bacillariophyta</taxon>
        <taxon>Bacillariophyceae</taxon>
        <taxon>Bacillariophycidae</taxon>
        <taxon>Bacillariales</taxon>
        <taxon>Bacillariaceae</taxon>
        <taxon>Nitzschia</taxon>
    </lineage>
</organism>
<protein>
    <submittedName>
        <fullName evidence="1">Uncharacterized protein</fullName>
    </submittedName>
</protein>
<reference evidence="1" key="2">
    <citation type="submission" date="2021-04" db="EMBL/GenBank/DDBJ databases">
        <authorList>
            <person name="Podell S."/>
        </authorList>
    </citation>
    <scope>NUCLEOTIDE SEQUENCE</scope>
    <source>
        <strain evidence="1">Hildebrandi</strain>
    </source>
</reference>
<sequence>MRYSTSNRKRILNYVILLLIRSSSIESLIRLAITGIQCSRAGPLFAGMGFGKDRRDEQNLSSQKSYGEQALTPIKDLIDEESGMRAFFDSNEEWQPLFRSLAGHSYVPAMSFMETSSTMFEFNKETKPWRRLDAIPTNEDDKAVLAAFLDAIQKSLIDIPVDETTKEDDNDLHFIEEGRRILVCSRFHVVQGMERGSIQSFDNLFATCWSEITELRQLNEIDNGSLIVVPGLKYDDLRRFVDMNLQRPLQWLGIHGDFEVASLEHGGLGVVRLIHKLSDIPTDIPEQHVE</sequence>